<reference evidence="2 3" key="1">
    <citation type="submission" date="2020-05" db="EMBL/GenBank/DDBJ databases">
        <title>Whole genome sequencing and identification of novel metabolites from Paenibacillus alvei strain JR949.</title>
        <authorList>
            <person name="Rajendhran J."/>
            <person name="Sree Pranav P."/>
            <person name="Mahalakshmi B."/>
            <person name="Karthikeyan R."/>
        </authorList>
    </citation>
    <scope>NUCLEOTIDE SEQUENCE [LARGE SCALE GENOMIC DNA]</scope>
    <source>
        <strain evidence="2 3">JR949</strain>
    </source>
</reference>
<feature type="domain" description="Transposon Tn7 transposition protein TnsD C-terminal" evidence="1">
    <location>
        <begin position="7"/>
        <end position="281"/>
    </location>
</feature>
<name>A0AAP7A1N4_PAEAL</name>
<dbReference type="InterPro" id="IPR032750">
    <property type="entry name" value="TnsD_C"/>
</dbReference>
<dbReference type="Pfam" id="PF15978">
    <property type="entry name" value="TnsD"/>
    <property type="match status" value="1"/>
</dbReference>
<gene>
    <name evidence="2" type="ORF">HMI46_26080</name>
</gene>
<accession>A0AAP7A1N4</accession>
<proteinExistence type="predicted"/>
<comment type="caution">
    <text evidence="2">The sequence shown here is derived from an EMBL/GenBank/DDBJ whole genome shotgun (WGS) entry which is preliminary data.</text>
</comment>
<protein>
    <recommendedName>
        <fullName evidence="1">Transposon Tn7 transposition protein TnsD C-terminal domain-containing protein</fullName>
    </recommendedName>
</protein>
<dbReference type="AlphaFoldDB" id="A0AAP7A1N4"/>
<sequence>MNLSLILLIARFLGGTFERFISEPLNYCCEIPFGLGPWECKNKYCPKYGIKLISHCKRKDNGSRGISGEFFCDFCDSTYVRNWIPGKGAKEGRVIFKNSKKTNQCIVSLLENGHTQKMVASKVYRSEQLVSKVSKDYLLAAQLRVYLSQSEVACSMEKRSKVGDMRKFNFRKKLKSVILDNPELSRSQIRQRCSTAYIWLQKNDIEWLEKNLPPSKLFIRPNWAEIDEDISERIRKAAIQLKKDNYKSRIAEYTLVRALSKNDIGRVEYNIKNLPKTAEALRVCAETKEQYQIRYLPTIVKQLRQYYGYREVSLEVVQSYRRSYRNINEELKRKLMEDLLDLNKEWLHTICASKNDIFT</sequence>
<evidence type="ECO:0000313" key="3">
    <source>
        <dbReference type="Proteomes" id="UP000552038"/>
    </source>
</evidence>
<evidence type="ECO:0000259" key="1">
    <source>
        <dbReference type="Pfam" id="PF15978"/>
    </source>
</evidence>
<organism evidence="2 3">
    <name type="scientific">Paenibacillus alvei</name>
    <name type="common">Bacillus alvei</name>
    <dbReference type="NCBI Taxonomy" id="44250"/>
    <lineage>
        <taxon>Bacteria</taxon>
        <taxon>Bacillati</taxon>
        <taxon>Bacillota</taxon>
        <taxon>Bacilli</taxon>
        <taxon>Bacillales</taxon>
        <taxon>Paenibacillaceae</taxon>
        <taxon>Paenibacillus</taxon>
    </lineage>
</organism>
<evidence type="ECO:0000313" key="2">
    <source>
        <dbReference type="EMBL" id="NOJ73984.1"/>
    </source>
</evidence>
<dbReference type="EMBL" id="JABFOR010000066">
    <property type="protein sequence ID" value="NOJ73984.1"/>
    <property type="molecule type" value="Genomic_DNA"/>
</dbReference>
<dbReference type="Proteomes" id="UP000552038">
    <property type="component" value="Unassembled WGS sequence"/>
</dbReference>